<organism evidence="1">
    <name type="scientific">Rhodotorula toruloides</name>
    <name type="common">Yeast</name>
    <name type="synonym">Rhodosporidium toruloides</name>
    <dbReference type="NCBI Taxonomy" id="5286"/>
    <lineage>
        <taxon>Eukaryota</taxon>
        <taxon>Fungi</taxon>
        <taxon>Dikarya</taxon>
        <taxon>Basidiomycota</taxon>
        <taxon>Pucciniomycotina</taxon>
        <taxon>Microbotryomycetes</taxon>
        <taxon>Sporidiobolales</taxon>
        <taxon>Sporidiobolaceae</taxon>
        <taxon>Rhodotorula</taxon>
    </lineage>
</organism>
<dbReference type="AlphaFoldDB" id="A0A061AQF5"/>
<protein>
    <submittedName>
        <fullName evidence="1">RHTO0S04e09714g1_1</fullName>
    </submittedName>
</protein>
<dbReference type="EMBL" id="LK052939">
    <property type="protein sequence ID" value="CDR39800.1"/>
    <property type="molecule type" value="Genomic_DNA"/>
</dbReference>
<sequence length="84" mass="9563">MRYSCFLANLFPRRATPLMVQAGFLAARCRSLLLAYPRPLLLPSRSYRPAQHLHFTLTHPPQSARDIVLPQDVKRFLNGGKSDT</sequence>
<accession>A0A061AQF5</accession>
<reference evidence="1" key="1">
    <citation type="journal article" date="2014" name="Genome Announc.">
        <title>Draft genome sequence of Rhodosporidium toruloides CECT1137, an oleaginous yeast of biotechnological interest.</title>
        <authorList>
            <person name="Morin N."/>
            <person name="Calcas X."/>
            <person name="Devillers H."/>
            <person name="Durrens P."/>
            <person name="Sherman D.J."/>
            <person name="Nicaud J.-M."/>
            <person name="Neuveglise C."/>
        </authorList>
    </citation>
    <scope>NUCLEOTIDE SEQUENCE</scope>
    <source>
        <strain evidence="1">CECT1137</strain>
    </source>
</reference>
<evidence type="ECO:0000313" key="1">
    <source>
        <dbReference type="EMBL" id="CDR39800.1"/>
    </source>
</evidence>
<gene>
    <name evidence="1" type="ORF">RHTO0S_04e09714g</name>
</gene>
<name>A0A061AQF5_RHOTO</name>
<proteinExistence type="predicted"/>